<sequence length="117" mass="13403">MNIKVDEPVVVVIGEWDYVNLLKGTGRWAQDDARWVKVRVVFVFAAQTKSAPVTKLGLRDETLPLFTHALASEQVFNRQLEKDFLVSDADEAGFWNLNRIGYEFGFRAKLRGDEDEQ</sequence>
<accession>A0ABU6YJZ6</accession>
<protein>
    <submittedName>
        <fullName evidence="1">Uncharacterized protein</fullName>
    </submittedName>
</protein>
<evidence type="ECO:0000313" key="1">
    <source>
        <dbReference type="EMBL" id="MED6209609.1"/>
    </source>
</evidence>
<keyword evidence="2" id="KW-1185">Reference proteome</keyword>
<comment type="caution">
    <text evidence="1">The sequence shown here is derived from an EMBL/GenBank/DDBJ whole genome shotgun (WGS) entry which is preliminary data.</text>
</comment>
<organism evidence="1 2">
    <name type="scientific">Stylosanthes scabra</name>
    <dbReference type="NCBI Taxonomy" id="79078"/>
    <lineage>
        <taxon>Eukaryota</taxon>
        <taxon>Viridiplantae</taxon>
        <taxon>Streptophyta</taxon>
        <taxon>Embryophyta</taxon>
        <taxon>Tracheophyta</taxon>
        <taxon>Spermatophyta</taxon>
        <taxon>Magnoliopsida</taxon>
        <taxon>eudicotyledons</taxon>
        <taxon>Gunneridae</taxon>
        <taxon>Pentapetalae</taxon>
        <taxon>rosids</taxon>
        <taxon>fabids</taxon>
        <taxon>Fabales</taxon>
        <taxon>Fabaceae</taxon>
        <taxon>Papilionoideae</taxon>
        <taxon>50 kb inversion clade</taxon>
        <taxon>dalbergioids sensu lato</taxon>
        <taxon>Dalbergieae</taxon>
        <taxon>Pterocarpus clade</taxon>
        <taxon>Stylosanthes</taxon>
    </lineage>
</organism>
<dbReference type="Proteomes" id="UP001341840">
    <property type="component" value="Unassembled WGS sequence"/>
</dbReference>
<dbReference type="EMBL" id="JASCZI010242106">
    <property type="protein sequence ID" value="MED6209609.1"/>
    <property type="molecule type" value="Genomic_DNA"/>
</dbReference>
<evidence type="ECO:0000313" key="2">
    <source>
        <dbReference type="Proteomes" id="UP001341840"/>
    </source>
</evidence>
<name>A0ABU6YJZ6_9FABA</name>
<proteinExistence type="predicted"/>
<reference evidence="1 2" key="1">
    <citation type="journal article" date="2023" name="Plants (Basel)">
        <title>Bridging the Gap: Combining Genomics and Transcriptomics Approaches to Understand Stylosanthes scabra, an Orphan Legume from the Brazilian Caatinga.</title>
        <authorList>
            <person name="Ferreira-Neto J.R.C."/>
            <person name="da Silva M.D."/>
            <person name="Binneck E."/>
            <person name="de Melo N.F."/>
            <person name="da Silva R.H."/>
            <person name="de Melo A.L.T.M."/>
            <person name="Pandolfi V."/>
            <person name="Bustamante F.O."/>
            <person name="Brasileiro-Vidal A.C."/>
            <person name="Benko-Iseppon A.M."/>
        </authorList>
    </citation>
    <scope>NUCLEOTIDE SEQUENCE [LARGE SCALE GENOMIC DNA]</scope>
    <source>
        <tissue evidence="1">Leaves</tissue>
    </source>
</reference>
<gene>
    <name evidence="1" type="ORF">PIB30_056413</name>
</gene>